<dbReference type="AlphaFoldDB" id="A0A1G6M4M1"/>
<name>A0A1G6M4M1_9BACT</name>
<keyword evidence="6" id="KW-1185">Reference proteome</keyword>
<evidence type="ECO:0000313" key="4">
    <source>
        <dbReference type="EMBL" id="SDC50449.1"/>
    </source>
</evidence>
<reference evidence="5 7" key="2">
    <citation type="submission" date="2019-04" db="EMBL/GenBank/DDBJ databases">
        <title>Draft genome sequence data and analysis of a Fermenting Bacterium, Geotoga petraea strain HO-Geo1, isolated from heavy-oil petroleum reservoir in Russia.</title>
        <authorList>
            <person name="Grouzdev D.S."/>
            <person name="Semenova E.M."/>
            <person name="Sokolova D.S."/>
            <person name="Tourova T.P."/>
            <person name="Poltaraus A.B."/>
            <person name="Nazina T.N."/>
        </authorList>
    </citation>
    <scope>NUCLEOTIDE SEQUENCE [LARGE SCALE GENOMIC DNA]</scope>
    <source>
        <strain evidence="5 7">HO-Geo1</strain>
    </source>
</reference>
<dbReference type="STRING" id="28234.SAMN04488588_1235"/>
<evidence type="ECO:0000313" key="6">
    <source>
        <dbReference type="Proteomes" id="UP000199322"/>
    </source>
</evidence>
<dbReference type="PANTHER" id="PTHR34216:SF3">
    <property type="entry name" value="POLY-BETA-1,6-N-ACETYL-D-GLUCOSAMINE N-DEACETYLASE"/>
    <property type="match status" value="1"/>
</dbReference>
<proteinExistence type="predicted"/>
<gene>
    <name evidence="5" type="ORF">E4650_07140</name>
    <name evidence="4" type="ORF">SAMN04488588_1235</name>
</gene>
<dbReference type="EMBL" id="SRME01000004">
    <property type="protein sequence ID" value="TGG87512.1"/>
    <property type="molecule type" value="Genomic_DNA"/>
</dbReference>
<dbReference type="InterPro" id="IPR051398">
    <property type="entry name" value="Polysacch_Deacetylase"/>
</dbReference>
<dbReference type="PROSITE" id="PS51677">
    <property type="entry name" value="NODB"/>
    <property type="match status" value="1"/>
</dbReference>
<dbReference type="SUPFAM" id="SSF88713">
    <property type="entry name" value="Glycoside hydrolase/deacetylase"/>
    <property type="match status" value="1"/>
</dbReference>
<evidence type="ECO:0000256" key="2">
    <source>
        <dbReference type="ARBA" id="ARBA00022729"/>
    </source>
</evidence>
<organism evidence="4 6">
    <name type="scientific">Geotoga petraea</name>
    <dbReference type="NCBI Taxonomy" id="28234"/>
    <lineage>
        <taxon>Bacteria</taxon>
        <taxon>Thermotogati</taxon>
        <taxon>Thermotogota</taxon>
        <taxon>Thermotogae</taxon>
        <taxon>Petrotogales</taxon>
        <taxon>Petrotogaceae</taxon>
        <taxon>Geotoga</taxon>
    </lineage>
</organism>
<dbReference type="OrthoDB" id="9778320at2"/>
<dbReference type="GO" id="GO:0005975">
    <property type="term" value="P:carbohydrate metabolic process"/>
    <property type="evidence" value="ECO:0007669"/>
    <property type="project" value="InterPro"/>
</dbReference>
<dbReference type="PANTHER" id="PTHR34216">
    <property type="match status" value="1"/>
</dbReference>
<dbReference type="Proteomes" id="UP000199322">
    <property type="component" value="Unassembled WGS sequence"/>
</dbReference>
<accession>A0A1G6M4M1</accession>
<evidence type="ECO:0000313" key="5">
    <source>
        <dbReference type="EMBL" id="TGG87512.1"/>
    </source>
</evidence>
<dbReference type="GO" id="GO:0016810">
    <property type="term" value="F:hydrolase activity, acting on carbon-nitrogen (but not peptide) bonds"/>
    <property type="evidence" value="ECO:0007669"/>
    <property type="project" value="InterPro"/>
</dbReference>
<sequence>MTKDNGFHTLLYHEIVNKEGYDRNKYKGIKVKQDYEDILPEELFAFKDEFEKQMEYLYKNNYTTLTLNQVIDYYYNNKPLPEKSVLLTFDDLYKSLLINAYPVLKKYNFHAVGFLVKDWIFDEKEPNKDNYSVCLSKEELDEMKDVFEYANHTKSMHTRQGDKTALQKEDKEKFINDYISCEKCVTTEKVFAYPFGIYDQRNIEWLKEIGVLLAFTTDNGVNNLKTNTLELRRDTVIQNYDLDDFKKILQ</sequence>
<dbReference type="InterPro" id="IPR002509">
    <property type="entry name" value="NODB_dom"/>
</dbReference>
<evidence type="ECO:0000259" key="3">
    <source>
        <dbReference type="PROSITE" id="PS51677"/>
    </source>
</evidence>
<dbReference type="Gene3D" id="3.20.20.370">
    <property type="entry name" value="Glycoside hydrolase/deacetylase"/>
    <property type="match status" value="1"/>
</dbReference>
<dbReference type="EMBL" id="FMYV01000004">
    <property type="protein sequence ID" value="SDC50449.1"/>
    <property type="molecule type" value="Genomic_DNA"/>
</dbReference>
<feature type="domain" description="NodB homology" evidence="3">
    <location>
        <begin position="83"/>
        <end position="250"/>
    </location>
</feature>
<protein>
    <submittedName>
        <fullName evidence="4">Polysaccharide deacetylase</fullName>
    </submittedName>
</protein>
<dbReference type="RefSeq" id="WP_091403673.1">
    <property type="nucleotide sequence ID" value="NZ_FMYV01000004.1"/>
</dbReference>
<dbReference type="InterPro" id="IPR011330">
    <property type="entry name" value="Glyco_hydro/deAcase_b/a-brl"/>
</dbReference>
<dbReference type="Proteomes" id="UP000297288">
    <property type="component" value="Unassembled WGS sequence"/>
</dbReference>
<reference evidence="4 6" key="1">
    <citation type="submission" date="2016-10" db="EMBL/GenBank/DDBJ databases">
        <authorList>
            <person name="de Groot N.N."/>
        </authorList>
    </citation>
    <scope>NUCLEOTIDE SEQUENCE [LARGE SCALE GENOMIC DNA]</scope>
    <source>
        <strain evidence="4 6">WG14</strain>
    </source>
</reference>
<evidence type="ECO:0000313" key="7">
    <source>
        <dbReference type="Proteomes" id="UP000297288"/>
    </source>
</evidence>
<evidence type="ECO:0000256" key="1">
    <source>
        <dbReference type="ARBA" id="ARBA00004613"/>
    </source>
</evidence>
<dbReference type="GO" id="GO:0005576">
    <property type="term" value="C:extracellular region"/>
    <property type="evidence" value="ECO:0007669"/>
    <property type="project" value="UniProtKB-SubCell"/>
</dbReference>
<comment type="subcellular location">
    <subcellularLocation>
        <location evidence="1">Secreted</location>
    </subcellularLocation>
</comment>
<keyword evidence="2" id="KW-0732">Signal</keyword>
<dbReference type="Pfam" id="PF01522">
    <property type="entry name" value="Polysacc_deac_1"/>
    <property type="match status" value="1"/>
</dbReference>